<evidence type="ECO:0000256" key="5">
    <source>
        <dbReference type="SAM" id="SignalP"/>
    </source>
</evidence>
<dbReference type="GO" id="GO:0005975">
    <property type="term" value="P:carbohydrate metabolic process"/>
    <property type="evidence" value="ECO:0007669"/>
    <property type="project" value="InterPro"/>
</dbReference>
<dbReference type="InterPro" id="IPR015882">
    <property type="entry name" value="HEX_bac_N"/>
</dbReference>
<accession>A0AAU9DED5</accession>
<evidence type="ECO:0000256" key="2">
    <source>
        <dbReference type="ARBA" id="ARBA00022801"/>
    </source>
</evidence>
<comment type="similarity">
    <text evidence="1">Belongs to the glycosyl hydrolase 20 family.</text>
</comment>
<dbReference type="SUPFAM" id="SSF55545">
    <property type="entry name" value="beta-N-acetylhexosaminidase-like domain"/>
    <property type="match status" value="1"/>
</dbReference>
<dbReference type="RefSeq" id="WP_338395942.1">
    <property type="nucleotide sequence ID" value="NZ_AP025320.1"/>
</dbReference>
<gene>
    <name evidence="8" type="ORF">FUAX_52310</name>
</gene>
<evidence type="ECO:0000256" key="1">
    <source>
        <dbReference type="ARBA" id="ARBA00006285"/>
    </source>
</evidence>
<dbReference type="AlphaFoldDB" id="A0AAU9DED5"/>
<evidence type="ECO:0000313" key="9">
    <source>
        <dbReference type="Proteomes" id="UP001348817"/>
    </source>
</evidence>
<keyword evidence="9" id="KW-1185">Reference proteome</keyword>
<dbReference type="Gene3D" id="3.30.379.10">
    <property type="entry name" value="Chitobiase/beta-hexosaminidase domain 2-like"/>
    <property type="match status" value="1"/>
</dbReference>
<reference evidence="8 9" key="1">
    <citation type="submission" date="2021-12" db="EMBL/GenBank/DDBJ databases">
        <title>Genome sequencing of bacteria with rrn-lacking chromosome and rrn-plasmid.</title>
        <authorList>
            <person name="Anda M."/>
            <person name="Iwasaki W."/>
        </authorList>
    </citation>
    <scope>NUCLEOTIDE SEQUENCE [LARGE SCALE GENOMIC DNA]</scope>
    <source>
        <strain evidence="8 9">DSM 100852</strain>
        <plasmid evidence="8 9">pFA6</plasmid>
    </source>
</reference>
<feature type="active site" description="Proton donor" evidence="4">
    <location>
        <position position="319"/>
    </location>
</feature>
<evidence type="ECO:0000313" key="8">
    <source>
        <dbReference type="EMBL" id="BDD12799.1"/>
    </source>
</evidence>
<dbReference type="GO" id="GO:0005764">
    <property type="term" value="C:lysosome"/>
    <property type="evidence" value="ECO:0007669"/>
    <property type="project" value="TreeGrafter"/>
</dbReference>
<dbReference type="InterPro" id="IPR017853">
    <property type="entry name" value="GH"/>
</dbReference>
<dbReference type="GO" id="GO:0030203">
    <property type="term" value="P:glycosaminoglycan metabolic process"/>
    <property type="evidence" value="ECO:0007669"/>
    <property type="project" value="TreeGrafter"/>
</dbReference>
<dbReference type="Proteomes" id="UP001348817">
    <property type="component" value="Plasmid pFA6"/>
</dbReference>
<feature type="domain" description="Beta-hexosaminidase bacterial type N-terminal" evidence="7">
    <location>
        <begin position="26"/>
        <end position="159"/>
    </location>
</feature>
<feature type="domain" description="Glycoside hydrolase family 20 catalytic" evidence="6">
    <location>
        <begin position="163"/>
        <end position="473"/>
    </location>
</feature>
<evidence type="ECO:0000259" key="6">
    <source>
        <dbReference type="Pfam" id="PF00728"/>
    </source>
</evidence>
<evidence type="ECO:0000256" key="3">
    <source>
        <dbReference type="ARBA" id="ARBA00023295"/>
    </source>
</evidence>
<dbReference type="Gene3D" id="3.20.20.80">
    <property type="entry name" value="Glycosidases"/>
    <property type="match status" value="1"/>
</dbReference>
<dbReference type="SUPFAM" id="SSF51445">
    <property type="entry name" value="(Trans)glycosidases"/>
    <property type="match status" value="1"/>
</dbReference>
<dbReference type="GO" id="GO:0006689">
    <property type="term" value="P:ganglioside catabolic process"/>
    <property type="evidence" value="ECO:0007669"/>
    <property type="project" value="TreeGrafter"/>
</dbReference>
<proteinExistence type="inferred from homology"/>
<dbReference type="KEGG" id="fax:FUAX_52310"/>
<dbReference type="PANTHER" id="PTHR22600:SF21">
    <property type="entry name" value="BETA-HEXOSAMINIDASE A"/>
    <property type="match status" value="1"/>
</dbReference>
<keyword evidence="2" id="KW-0378">Hydrolase</keyword>
<dbReference type="GO" id="GO:0016020">
    <property type="term" value="C:membrane"/>
    <property type="evidence" value="ECO:0007669"/>
    <property type="project" value="TreeGrafter"/>
</dbReference>
<feature type="chain" id="PRO_5043515825" description="Beta-N-acetylhexosaminidase" evidence="5">
    <location>
        <begin position="23"/>
        <end position="684"/>
    </location>
</feature>
<keyword evidence="5" id="KW-0732">Signal</keyword>
<dbReference type="GO" id="GO:0004563">
    <property type="term" value="F:beta-N-acetylhexosaminidase activity"/>
    <property type="evidence" value="ECO:0007669"/>
    <property type="project" value="InterPro"/>
</dbReference>
<evidence type="ECO:0000256" key="4">
    <source>
        <dbReference type="PIRSR" id="PIRSR625705-1"/>
    </source>
</evidence>
<dbReference type="Pfam" id="PF00728">
    <property type="entry name" value="Glyco_hydro_20"/>
    <property type="match status" value="1"/>
</dbReference>
<dbReference type="InterPro" id="IPR025705">
    <property type="entry name" value="Beta_hexosaminidase_sua/sub"/>
</dbReference>
<sequence>MKKLFLAMIALASVIFSAQAQKAETLNLMPVPKKMVPATGRFDIAPDFTVAFTGNPDQRIYPNATRFLRRLDGRSGMFFRQGFLDAGDNSPEAELIINVNRPGKVVLGENESYTLDIASGKIRLDAETDLGAMHGLETLLQLLETDDKGYFFPAMRIEDEPRFPWRGLMIDVARHYQPLDVIKRNLDGMAAVKMNVMHWHLTDDQGFRVETKSHPKLHLQASDGMFYTQKEIKEVIEYADERGIRVVPEFDVPGHATAWLITYPEIGSNDTTYTIQRYAGIFDPTLDPTNERTYEILEEVFSEIAPLFPDAYFHIGGDENEGKHWDANEKIQAFMKSNNLKDNHALQTHFNKRLLTILEKLDKKMMGWDEILQPALPKTAVIQSWRGLESLHNAAKGGYMTLLSNGFYIDVLKPASHHYATEPLPEGHGLTPEQTKNIVGGEATMWSELVTPTTIDSRIWPRTIAIAERLWSPAKYKDARDMYRRLEQVSFRLEELGLTHIRNRQVILRNIANNQDISALEVLANVSEPLKGYTRNKGGTEYESYSPFTLFADACTVDAPDALAFKMLTEDYIQSPNKETKKQLLAYLSKWENNHENFVALTAKAPYLKKLVPHSENLRSLAQLGTEALTIKARPKKAWKKEAEKTLEKGKKPGEDTELIIQQSIEKLVQRTSKLPKRLKGSSL</sequence>
<organism evidence="8 9">
    <name type="scientific">Fulvitalea axinellae</name>
    <dbReference type="NCBI Taxonomy" id="1182444"/>
    <lineage>
        <taxon>Bacteria</taxon>
        <taxon>Pseudomonadati</taxon>
        <taxon>Bacteroidota</taxon>
        <taxon>Cytophagia</taxon>
        <taxon>Cytophagales</taxon>
        <taxon>Persicobacteraceae</taxon>
        <taxon>Fulvitalea</taxon>
    </lineage>
</organism>
<dbReference type="PRINTS" id="PR00738">
    <property type="entry name" value="GLHYDRLASE20"/>
</dbReference>
<dbReference type="InterPro" id="IPR015883">
    <property type="entry name" value="Glyco_hydro_20_cat"/>
</dbReference>
<keyword evidence="3" id="KW-0326">Glycosidase</keyword>
<dbReference type="CDD" id="cd06570">
    <property type="entry name" value="GH20_chitobiase-like_1"/>
    <property type="match status" value="1"/>
</dbReference>
<geneLocation type="plasmid" evidence="8 9">
    <name>pFA6</name>
</geneLocation>
<dbReference type="EMBL" id="AP025320">
    <property type="protein sequence ID" value="BDD12799.1"/>
    <property type="molecule type" value="Genomic_DNA"/>
</dbReference>
<dbReference type="Pfam" id="PF02838">
    <property type="entry name" value="Glyco_hydro_20b"/>
    <property type="match status" value="1"/>
</dbReference>
<feature type="signal peptide" evidence="5">
    <location>
        <begin position="1"/>
        <end position="22"/>
    </location>
</feature>
<name>A0AAU9DED5_9BACT</name>
<keyword evidence="8" id="KW-0614">Plasmid</keyword>
<protein>
    <recommendedName>
        <fullName evidence="10">Beta-N-acetylhexosaminidase</fullName>
    </recommendedName>
</protein>
<evidence type="ECO:0000259" key="7">
    <source>
        <dbReference type="Pfam" id="PF02838"/>
    </source>
</evidence>
<dbReference type="InterPro" id="IPR029018">
    <property type="entry name" value="Hex-like_dom2"/>
</dbReference>
<evidence type="ECO:0008006" key="10">
    <source>
        <dbReference type="Google" id="ProtNLM"/>
    </source>
</evidence>
<dbReference type="PANTHER" id="PTHR22600">
    <property type="entry name" value="BETA-HEXOSAMINIDASE"/>
    <property type="match status" value="1"/>
</dbReference>